<proteinExistence type="inferred from homology"/>
<keyword evidence="8" id="KW-0479">Metal-binding</keyword>
<dbReference type="Pfam" id="PF04151">
    <property type="entry name" value="PPC"/>
    <property type="match status" value="2"/>
</dbReference>
<feature type="domain" description="Collagenase ColG-like catalytic helper subdomain" evidence="22">
    <location>
        <begin position="605"/>
        <end position="720"/>
    </location>
</feature>
<feature type="chain" id="PRO_5026832325" description="microbial collagenase" evidence="19">
    <location>
        <begin position="29"/>
        <end position="981"/>
    </location>
</feature>
<comment type="caution">
    <text evidence="23">The sequence shown here is derived from an EMBL/GenBank/DDBJ whole genome shotgun (WGS) entry which is preliminary data.</text>
</comment>
<evidence type="ECO:0000256" key="6">
    <source>
        <dbReference type="ARBA" id="ARBA00022525"/>
    </source>
</evidence>
<sequence length="981" mass="113212">MKKKALKFICYLMFVVLFSISLPLNALALDSDSNNTVTNGHIMLEKNYSLGELESLSNEELINTLCSIKWNNITDFMQYNEGARKFYSNPDRVQAIINAIASKGSQYTEQDDKGIITLMEVLRGGFYLGFYNKQLAELNSIQYKQKCIPAINSIINNPYFKLGTRCQNDIIKGVGLLISNTTCDDKIVNKLTSVLIQYNNNIDENVKDFSKGQAIYNVIEGVSYSIESYLSKSKTKINNTVWFEKIDSFINEVSKLALINNITKENEWLIDNGIYYVGRLANAHSDKKIPQKTIEKSLELYPYLSDHYLKAMETIAYKFNSTKLDGTKIDIRQIKEEAKKHYTPKKYEFDNGSIIINAGNKVSQEKIKRLYWASKEVKAQFHRVIGSDNPLEKGHADDILNIVIYNNPKEYKVNSILYGYSTDNGGIYIEKKGTFFTFERTEKDSIFSLEELFRHEFTHYLQGRYLVPGMWGVSDFYKGNNCRLTWFEEGSAEFFAGSTRKNNILPRKSEVKGISWAPERRFSLTKLLHSQYGSFDFYNYGFSFSDYIYNNNKNILNNLINYIKKNDVKGYEDYIEKLSNKNNLNKKYQDHMQKLFESCENLTTPLVSNDYLKEHPKKSSKEVYADIEKVCKLKNIKVEEEKGQFFNTFTLRGTYEKTKSKDDIQDWTEMNTICNNFLNNLDNLNWSGYKTLTCYFVNPKVNKLDNLEYDIVFHGILKDDVHITNAKKEDAVNKVENIDKDNSKVVENQKKQIKTGTTFESAIGPVKSQQVISGNLKDTDKQIYYFNVKQPGTIDISLENINNKQLAWNLYTEDNTNKSIAYPIKNGRFLNKKFEAKKPGKYYIVVYKFSTSNANYNLKISGNINQNTLTECENNNYIEHANKLNLGDSILGQLNKLDVTDIYTFDVKDTKEINIELVNSGGGEANWLLFNSNDLNKFKTYAIKQGNTMKNKFVAEPGKYYITVYNISENDISYKLNVKVH</sequence>
<dbReference type="Gene3D" id="3.30.980.50">
    <property type="match status" value="1"/>
</dbReference>
<dbReference type="EMBL" id="SXDP01000006">
    <property type="protein sequence ID" value="NEZ47291.1"/>
    <property type="molecule type" value="Genomic_DNA"/>
</dbReference>
<name>A0A6M0RAK4_9CLOT</name>
<evidence type="ECO:0000256" key="1">
    <source>
        <dbReference type="ARBA" id="ARBA00000424"/>
    </source>
</evidence>
<dbReference type="Gene3D" id="3.40.30.160">
    <property type="entry name" value="Collagenase ColT, N-terminal domain"/>
    <property type="match status" value="1"/>
</dbReference>
<dbReference type="Pfam" id="PF08453">
    <property type="entry name" value="Peptidase_M9_N"/>
    <property type="match status" value="1"/>
</dbReference>
<evidence type="ECO:0000256" key="14">
    <source>
        <dbReference type="ARBA" id="ARBA00023049"/>
    </source>
</evidence>
<dbReference type="GO" id="GO:0006508">
    <property type="term" value="P:proteolysis"/>
    <property type="evidence" value="ECO:0007669"/>
    <property type="project" value="UniProtKB-KW"/>
</dbReference>
<evidence type="ECO:0000256" key="11">
    <source>
        <dbReference type="ARBA" id="ARBA00022833"/>
    </source>
</evidence>
<evidence type="ECO:0000256" key="13">
    <source>
        <dbReference type="ARBA" id="ARBA00023026"/>
    </source>
</evidence>
<dbReference type="PRINTS" id="PR00931">
    <property type="entry name" value="MICOLLPTASE"/>
</dbReference>
<evidence type="ECO:0000259" key="22">
    <source>
        <dbReference type="Pfam" id="PF18496"/>
    </source>
</evidence>
<dbReference type="Pfam" id="PF18496">
    <property type="entry name" value="ColG_sub"/>
    <property type="match status" value="1"/>
</dbReference>
<keyword evidence="15" id="KW-0865">Zymogen</keyword>
<evidence type="ECO:0000313" key="23">
    <source>
        <dbReference type="EMBL" id="NEZ47291.1"/>
    </source>
</evidence>
<evidence type="ECO:0000256" key="7">
    <source>
        <dbReference type="ARBA" id="ARBA00022670"/>
    </source>
</evidence>
<keyword evidence="11" id="KW-0862">Zinc</keyword>
<dbReference type="RefSeq" id="WP_163249361.1">
    <property type="nucleotide sequence ID" value="NZ_SXDP01000006.1"/>
</dbReference>
<evidence type="ECO:0000256" key="18">
    <source>
        <dbReference type="PIRSR" id="PIRSR602169-1"/>
    </source>
</evidence>
<feature type="signal peptide" evidence="19">
    <location>
        <begin position="1"/>
        <end position="28"/>
    </location>
</feature>
<evidence type="ECO:0000256" key="9">
    <source>
        <dbReference type="ARBA" id="ARBA00022729"/>
    </source>
</evidence>
<evidence type="ECO:0000259" key="21">
    <source>
        <dbReference type="Pfam" id="PF08453"/>
    </source>
</evidence>
<comment type="similarity">
    <text evidence="16">Belongs to the peptidase M9B family. Collagenase subfamily.</text>
</comment>
<organism evidence="23 24">
    <name type="scientific">Clostridium niameyense</name>
    <dbReference type="NCBI Taxonomy" id="1622073"/>
    <lineage>
        <taxon>Bacteria</taxon>
        <taxon>Bacillati</taxon>
        <taxon>Bacillota</taxon>
        <taxon>Clostridia</taxon>
        <taxon>Eubacteriales</taxon>
        <taxon>Clostridiaceae</taxon>
        <taxon>Clostridium</taxon>
    </lineage>
</organism>
<dbReference type="Gene3D" id="2.60.120.380">
    <property type="match status" value="2"/>
</dbReference>
<dbReference type="Proteomes" id="UP000473885">
    <property type="component" value="Unassembled WGS sequence"/>
</dbReference>
<dbReference type="Pfam" id="PF01752">
    <property type="entry name" value="Peptidase_M9"/>
    <property type="match status" value="1"/>
</dbReference>
<evidence type="ECO:0000256" key="4">
    <source>
        <dbReference type="ARBA" id="ARBA00004613"/>
    </source>
</evidence>
<keyword evidence="7" id="KW-0645">Protease</keyword>
<comment type="cofactor">
    <cofactor evidence="2">
        <name>Ca(2+)</name>
        <dbReference type="ChEBI" id="CHEBI:29108"/>
    </cofactor>
</comment>
<dbReference type="InterPro" id="IPR041379">
    <property type="entry name" value="ColG_subdomain"/>
</dbReference>
<feature type="active site" evidence="18">
    <location>
        <position position="456"/>
    </location>
</feature>
<keyword evidence="9 19" id="KW-0732">Signal</keyword>
<comment type="cofactor">
    <cofactor evidence="3">
        <name>Zn(2+)</name>
        <dbReference type="ChEBI" id="CHEBI:29105"/>
    </cofactor>
</comment>
<dbReference type="GO" id="GO:0004222">
    <property type="term" value="F:metalloendopeptidase activity"/>
    <property type="evidence" value="ECO:0007669"/>
    <property type="project" value="UniProtKB-EC"/>
</dbReference>
<evidence type="ECO:0000256" key="8">
    <source>
        <dbReference type="ARBA" id="ARBA00022723"/>
    </source>
</evidence>
<evidence type="ECO:0000256" key="10">
    <source>
        <dbReference type="ARBA" id="ARBA00022801"/>
    </source>
</evidence>
<evidence type="ECO:0000259" key="20">
    <source>
        <dbReference type="Pfam" id="PF04151"/>
    </source>
</evidence>
<keyword evidence="13" id="KW-0843">Virulence</keyword>
<protein>
    <recommendedName>
        <fullName evidence="5">microbial collagenase</fullName>
        <ecNumber evidence="5">3.4.24.3</ecNumber>
    </recommendedName>
    <alternativeName>
        <fullName evidence="17">Microbial collagenase</fullName>
    </alternativeName>
</protein>
<comment type="catalytic activity">
    <reaction evidence="1">
        <text>Digestion of native collagen in the triple helical region at Xaa-|-Gly bonds. With synthetic peptides, a preference is shown for Gly at P3 and P1', Pro and Ala at P2 and P2', and hydroxyproline, Ala or Arg at P3'.</text>
        <dbReference type="EC" id="3.4.24.3"/>
    </reaction>
</comment>
<dbReference type="InterPro" id="IPR013661">
    <property type="entry name" value="Peptidase_M9_N_dom"/>
</dbReference>
<evidence type="ECO:0000256" key="16">
    <source>
        <dbReference type="ARBA" id="ARBA00034318"/>
    </source>
</evidence>
<keyword evidence="12" id="KW-0106">Calcium</keyword>
<evidence type="ECO:0000256" key="12">
    <source>
        <dbReference type="ARBA" id="ARBA00022837"/>
    </source>
</evidence>
<dbReference type="Gene3D" id="1.10.390.20">
    <property type="match status" value="1"/>
</dbReference>
<dbReference type="SUPFAM" id="SSF89260">
    <property type="entry name" value="Collagen-binding domain"/>
    <property type="match status" value="2"/>
</dbReference>
<evidence type="ECO:0000256" key="15">
    <source>
        <dbReference type="ARBA" id="ARBA00023145"/>
    </source>
</evidence>
<keyword evidence="10" id="KW-0378">Hydrolase</keyword>
<feature type="domain" description="Peptidase C-terminal archaeal/bacterial" evidence="20">
    <location>
        <begin position="900"/>
        <end position="965"/>
    </location>
</feature>
<evidence type="ECO:0000256" key="5">
    <source>
        <dbReference type="ARBA" id="ARBA00012653"/>
    </source>
</evidence>
<dbReference type="AlphaFoldDB" id="A0A6M0RAK4"/>
<gene>
    <name evidence="23" type="ORF">FDF74_08760</name>
</gene>
<accession>A0A6M0RAK4</accession>
<feature type="domain" description="Peptidase C-terminal archaeal/bacterial" evidence="20">
    <location>
        <begin position="781"/>
        <end position="848"/>
    </location>
</feature>
<evidence type="ECO:0000256" key="17">
    <source>
        <dbReference type="ARBA" id="ARBA00034362"/>
    </source>
</evidence>
<evidence type="ECO:0000256" key="2">
    <source>
        <dbReference type="ARBA" id="ARBA00001913"/>
    </source>
</evidence>
<evidence type="ECO:0000313" key="24">
    <source>
        <dbReference type="Proteomes" id="UP000473885"/>
    </source>
</evidence>
<evidence type="ECO:0000256" key="19">
    <source>
        <dbReference type="SAM" id="SignalP"/>
    </source>
</evidence>
<evidence type="ECO:0000256" key="3">
    <source>
        <dbReference type="ARBA" id="ARBA00001947"/>
    </source>
</evidence>
<feature type="domain" description="Peptidase M9 collagenase N-terminal" evidence="21">
    <location>
        <begin position="48"/>
        <end position="229"/>
    </location>
</feature>
<dbReference type="InterPro" id="IPR002169">
    <property type="entry name" value="Peptidase_M9A/M9B"/>
</dbReference>
<dbReference type="GO" id="GO:0008270">
    <property type="term" value="F:zinc ion binding"/>
    <property type="evidence" value="ECO:0007669"/>
    <property type="project" value="InterPro"/>
</dbReference>
<keyword evidence="24" id="KW-1185">Reference proteome</keyword>
<keyword evidence="14" id="KW-0482">Metalloprotease</keyword>
<comment type="subcellular location">
    <subcellularLocation>
        <location evidence="4">Secreted</location>
    </subcellularLocation>
</comment>
<dbReference type="EC" id="3.4.24.3" evidence="5"/>
<keyword evidence="6" id="KW-0964">Secreted</keyword>
<dbReference type="PANTHER" id="PTHR13062:SF9">
    <property type="entry name" value="MICROBIAL COLLAGENASE"/>
    <property type="match status" value="1"/>
</dbReference>
<reference evidence="23 24" key="1">
    <citation type="submission" date="2019-04" db="EMBL/GenBank/DDBJ databases">
        <title>Genome sequencing of Clostridium botulinum Groups I-IV and Clostridium butyricum.</title>
        <authorList>
            <person name="Brunt J."/>
            <person name="Van Vliet A.H.M."/>
            <person name="Stringer S.C."/>
            <person name="Carter A.T."/>
            <person name="Peck M.W."/>
        </authorList>
    </citation>
    <scope>NUCLEOTIDE SEQUENCE [LARGE SCALE GENOMIC DNA]</scope>
    <source>
        <strain evidence="23 24">IFR 18/094</strain>
    </source>
</reference>
<dbReference type="InterPro" id="IPR007280">
    <property type="entry name" value="Peptidase_C_arc/bac"/>
</dbReference>
<dbReference type="PANTHER" id="PTHR13062">
    <property type="entry name" value="COLLAGENASE"/>
    <property type="match status" value="1"/>
</dbReference>
<dbReference type="GO" id="GO:0005576">
    <property type="term" value="C:extracellular region"/>
    <property type="evidence" value="ECO:0007669"/>
    <property type="project" value="UniProtKB-SubCell"/>
</dbReference>